<evidence type="ECO:0000256" key="1">
    <source>
        <dbReference type="SAM" id="MobiDB-lite"/>
    </source>
</evidence>
<protein>
    <submittedName>
        <fullName evidence="3">Uncharacterized protein</fullName>
    </submittedName>
</protein>
<dbReference type="EMBL" id="OX597815">
    <property type="protein sequence ID" value="CAI9718834.1"/>
    <property type="molecule type" value="Genomic_DNA"/>
</dbReference>
<dbReference type="Proteomes" id="UP001162480">
    <property type="component" value="Chromosome 2"/>
</dbReference>
<dbReference type="AlphaFoldDB" id="A0AA36EZC3"/>
<keyword evidence="2" id="KW-1133">Transmembrane helix</keyword>
<keyword evidence="2" id="KW-0472">Membrane</keyword>
<keyword evidence="4" id="KW-1185">Reference proteome</keyword>
<evidence type="ECO:0000313" key="3">
    <source>
        <dbReference type="EMBL" id="CAI9718834.1"/>
    </source>
</evidence>
<evidence type="ECO:0000256" key="2">
    <source>
        <dbReference type="SAM" id="Phobius"/>
    </source>
</evidence>
<proteinExistence type="predicted"/>
<reference evidence="3" key="1">
    <citation type="submission" date="2023-08" db="EMBL/GenBank/DDBJ databases">
        <authorList>
            <person name="Alioto T."/>
            <person name="Alioto T."/>
            <person name="Gomez Garrido J."/>
        </authorList>
    </citation>
    <scope>NUCLEOTIDE SEQUENCE</scope>
</reference>
<accession>A0AA36EZC3</accession>
<organism evidence="3 4">
    <name type="scientific">Octopus vulgaris</name>
    <name type="common">Common octopus</name>
    <dbReference type="NCBI Taxonomy" id="6645"/>
    <lineage>
        <taxon>Eukaryota</taxon>
        <taxon>Metazoa</taxon>
        <taxon>Spiralia</taxon>
        <taxon>Lophotrochozoa</taxon>
        <taxon>Mollusca</taxon>
        <taxon>Cephalopoda</taxon>
        <taxon>Coleoidea</taxon>
        <taxon>Octopodiformes</taxon>
        <taxon>Octopoda</taxon>
        <taxon>Incirrata</taxon>
        <taxon>Octopodidae</taxon>
        <taxon>Octopus</taxon>
    </lineage>
</organism>
<feature type="region of interest" description="Disordered" evidence="1">
    <location>
        <begin position="1"/>
        <end position="42"/>
    </location>
</feature>
<name>A0AA36EZC3_OCTVU</name>
<evidence type="ECO:0000313" key="4">
    <source>
        <dbReference type="Proteomes" id="UP001162480"/>
    </source>
</evidence>
<feature type="transmembrane region" description="Helical" evidence="2">
    <location>
        <begin position="44"/>
        <end position="65"/>
    </location>
</feature>
<gene>
    <name evidence="3" type="ORF">OCTVUL_1B007849</name>
</gene>
<sequence length="90" mass="10953">MKWRNRRKEEEGEEKEEKKRKKKKRRKEEKEEKKRKKKKRRGRAVFVDICVGNVMWHVLVLKFLLISAFSCTIHLAADARVKKTLERLTC</sequence>
<feature type="compositionally biased region" description="Basic residues" evidence="1">
    <location>
        <begin position="18"/>
        <end position="42"/>
    </location>
</feature>
<keyword evidence="2" id="KW-0812">Transmembrane</keyword>